<evidence type="ECO:0000256" key="6">
    <source>
        <dbReference type="ARBA" id="ARBA00022448"/>
    </source>
</evidence>
<protein>
    <recommendedName>
        <fullName evidence="5">Nuclear shuttle protein</fullName>
    </recommendedName>
    <alternativeName>
        <fullName evidence="17">Protein BR1</fullName>
    </alternativeName>
    <alternativeName>
        <fullName evidence="18">Protein BV1</fullName>
    </alternativeName>
</protein>
<dbReference type="GO" id="GO:0020002">
    <property type="term" value="C:host cell plasma membrane"/>
    <property type="evidence" value="ECO:0007669"/>
    <property type="project" value="UniProtKB-SubCell"/>
</dbReference>
<keyword evidence="9" id="KW-0945">Host-virus interaction</keyword>
<dbReference type="GO" id="GO:0043657">
    <property type="term" value="C:host cell"/>
    <property type="evidence" value="ECO:0007669"/>
    <property type="project" value="InterPro"/>
</dbReference>
<keyword evidence="8" id="KW-1048">Host nucleus</keyword>
<dbReference type="InterPro" id="IPR000263">
    <property type="entry name" value="GV_A/BR1_coat"/>
</dbReference>
<evidence type="ECO:0000256" key="1">
    <source>
        <dbReference type="ARBA" id="ARBA00004147"/>
    </source>
</evidence>
<proteinExistence type="inferred from homology"/>
<evidence type="ECO:0000256" key="4">
    <source>
        <dbReference type="ARBA" id="ARBA00005789"/>
    </source>
</evidence>
<name>A0A089FR65_9GEMI</name>
<keyword evidence="13" id="KW-0472">Membrane</keyword>
<evidence type="ECO:0000256" key="9">
    <source>
        <dbReference type="ARBA" id="ARBA00022581"/>
    </source>
</evidence>
<keyword evidence="7" id="KW-1032">Host cell membrane</keyword>
<comment type="subunit">
    <text evidence="16">Binds to single-stranded and double-stranded viral DNA. Interacts with the host nuclear shuttle interacting (NSI) protein. This interaction may allow NSP to recruit NSI monomers to the viral genome and thus regulate nuclear export of viral genome by NSP.</text>
</comment>
<evidence type="ECO:0000256" key="12">
    <source>
        <dbReference type="ARBA" id="ARBA00023125"/>
    </source>
</evidence>
<evidence type="ECO:0000256" key="15">
    <source>
        <dbReference type="ARBA" id="ARBA00025176"/>
    </source>
</evidence>
<evidence type="ECO:0000256" key="5">
    <source>
        <dbReference type="ARBA" id="ARBA00014908"/>
    </source>
</evidence>
<dbReference type="Pfam" id="PF00844">
    <property type="entry name" value="Gemini_coat"/>
    <property type="match status" value="1"/>
</dbReference>
<dbReference type="InterPro" id="IPR001530">
    <property type="entry name" value="Gemini_BR1"/>
</dbReference>
<gene>
    <name evidence="19" type="primary">BV1</name>
</gene>
<dbReference type="GO" id="GO:0046740">
    <property type="term" value="P:transport of virus in host, cell to cell"/>
    <property type="evidence" value="ECO:0007669"/>
    <property type="project" value="UniProtKB-KW"/>
</dbReference>
<accession>A0A089FR65</accession>
<dbReference type="GO" id="GO:0005198">
    <property type="term" value="F:structural molecule activity"/>
    <property type="evidence" value="ECO:0007669"/>
    <property type="project" value="InterPro"/>
</dbReference>
<dbReference type="PRINTS" id="PR00225">
    <property type="entry name" value="GEMCOATBR1"/>
</dbReference>
<keyword evidence="10" id="KW-1043">Host membrane</keyword>
<evidence type="ECO:0000313" key="19">
    <source>
        <dbReference type="EMBL" id="AIP87733.1"/>
    </source>
</evidence>
<dbReference type="GO" id="GO:0019028">
    <property type="term" value="C:viral capsid"/>
    <property type="evidence" value="ECO:0007669"/>
    <property type="project" value="InterPro"/>
</dbReference>
<keyword evidence="14" id="KW-1035">Host cytoplasm</keyword>
<sequence>MYTTPRRGYRTPYRPRAIRRTYAKTLCNKVTRPSVNRRITFDSSKQVYARRSIEDVHSSSNLQLSNQGDHTSYVNFPSLGVDGNGGRCFDHIKLLDLRVSGTVSVTQTGGDDPMGEKSLLRGIFVMSVVVDKRPFVPEGVSTLPTFKELFGEYDTVYGNPRLKDNIRHRYRLLGTVKRYVTTDETHVQKPLNLRRKLSNTRYPVWSSFKDLDASSTGGNYKNVNKNAIIVSYVWVSLSRSNCEVYSQFVLNYVG</sequence>
<evidence type="ECO:0000256" key="16">
    <source>
        <dbReference type="ARBA" id="ARBA00026026"/>
    </source>
</evidence>
<evidence type="ECO:0000256" key="2">
    <source>
        <dbReference type="ARBA" id="ARBA00004192"/>
    </source>
</evidence>
<dbReference type="GO" id="GO:0042025">
    <property type="term" value="C:host cell nucleus"/>
    <property type="evidence" value="ECO:0007669"/>
    <property type="project" value="UniProtKB-SubCell"/>
</dbReference>
<evidence type="ECO:0000256" key="18">
    <source>
        <dbReference type="ARBA" id="ARBA00029763"/>
    </source>
</evidence>
<keyword evidence="6" id="KW-0813">Transport</keyword>
<comment type="subcellular location">
    <subcellularLocation>
        <location evidence="3">Host cell membrane</location>
        <topology evidence="3">Peripheral membrane protein</topology>
        <orientation evidence="3">Cytoplasmic side</orientation>
    </subcellularLocation>
    <subcellularLocation>
        <location evidence="2">Host cytoplasm</location>
    </subcellularLocation>
    <subcellularLocation>
        <location evidence="1">Host nucleus</location>
    </subcellularLocation>
</comment>
<evidence type="ECO:0000256" key="11">
    <source>
        <dbReference type="ARBA" id="ARBA00023031"/>
    </source>
</evidence>
<comment type="function">
    <text evidence="15">Binds to the genomic viral ssDNA, shuttles it into and out of the cell nucleus. Begomoviruses use 2 proteins to transport their DNA from cell to cell. The nuclear shuttle protein (NSP) shuttles it between nucleus and cytoplasm and the movement protein (MP) probably transports the DNA-NSP complex to the cell periphery and facilitates movement across the cell wall.</text>
</comment>
<reference evidence="19" key="1">
    <citation type="submission" date="2014-05" db="EMBL/GenBank/DDBJ databases">
        <title>Divergent evolutionary histories of Cassava Mosaic Geminiviruses in Madagascar.</title>
        <authorList>
            <person name="Hoareau M."/>
            <person name="Harimalala M."/>
            <person name="Zinga I."/>
            <person name="De Bruyn A."/>
            <person name="Lett J.-M."/>
            <person name="Lefeuvre P."/>
        </authorList>
    </citation>
    <scope>NUCLEOTIDE SEQUENCE</scope>
    <source>
        <strain evidence="19">MG:MG262B1:10</strain>
    </source>
</reference>
<dbReference type="EMBL" id="KJ887688">
    <property type="protein sequence ID" value="AIP87733.1"/>
    <property type="molecule type" value="Genomic_DNA"/>
</dbReference>
<dbReference type="GO" id="GO:0030430">
    <property type="term" value="C:host cell cytoplasm"/>
    <property type="evidence" value="ECO:0007669"/>
    <property type="project" value="UniProtKB-SubCell"/>
</dbReference>
<keyword evidence="11" id="KW-0916">Viral movement protein</keyword>
<keyword evidence="12" id="KW-0238">DNA-binding</keyword>
<evidence type="ECO:0000256" key="13">
    <source>
        <dbReference type="ARBA" id="ARBA00023136"/>
    </source>
</evidence>
<evidence type="ECO:0000256" key="8">
    <source>
        <dbReference type="ARBA" id="ARBA00022562"/>
    </source>
</evidence>
<organism evidence="19">
    <name type="scientific">East African cassava mosaic Cameroon virus</name>
    <dbReference type="NCBI Taxonomy" id="223262"/>
    <lineage>
        <taxon>Viruses</taxon>
        <taxon>Monodnaviria</taxon>
        <taxon>Shotokuvirae</taxon>
        <taxon>Cressdnaviricota</taxon>
        <taxon>Repensiviricetes</taxon>
        <taxon>Geplafuvirales</taxon>
        <taxon>Geminiviridae</taxon>
        <taxon>Begomovirus</taxon>
        <taxon>Begomovirus manihotiscameroonense</taxon>
    </lineage>
</organism>
<comment type="similarity">
    <text evidence="4">Belongs to the begomovirus nuclear shuttle protein family.</text>
</comment>
<dbReference type="GO" id="GO:0003697">
    <property type="term" value="F:single-stranded DNA binding"/>
    <property type="evidence" value="ECO:0007669"/>
    <property type="project" value="InterPro"/>
</dbReference>
<evidence type="ECO:0000256" key="7">
    <source>
        <dbReference type="ARBA" id="ARBA00022511"/>
    </source>
</evidence>
<dbReference type="GO" id="GO:0051027">
    <property type="term" value="P:DNA transport"/>
    <property type="evidence" value="ECO:0007669"/>
    <property type="project" value="InterPro"/>
</dbReference>
<evidence type="ECO:0000256" key="17">
    <source>
        <dbReference type="ARBA" id="ARBA00029578"/>
    </source>
</evidence>
<evidence type="ECO:0000256" key="14">
    <source>
        <dbReference type="ARBA" id="ARBA00023200"/>
    </source>
</evidence>
<evidence type="ECO:0000256" key="3">
    <source>
        <dbReference type="ARBA" id="ARBA00004501"/>
    </source>
</evidence>
<evidence type="ECO:0000256" key="10">
    <source>
        <dbReference type="ARBA" id="ARBA00022870"/>
    </source>
</evidence>